<comment type="caution">
    <text evidence="2">The sequence shown here is derived from an EMBL/GenBank/DDBJ whole genome shotgun (WGS) entry which is preliminary data.</text>
</comment>
<proteinExistence type="predicted"/>
<evidence type="ECO:0000256" key="1">
    <source>
        <dbReference type="SAM" id="MobiDB-lite"/>
    </source>
</evidence>
<name>A0A1V6U4E6_9EURO</name>
<reference evidence="3" key="1">
    <citation type="journal article" date="2017" name="Nat. Microbiol.">
        <title>Global analysis of biosynthetic gene clusters reveals vast potential of secondary metabolite production in Penicillium species.</title>
        <authorList>
            <person name="Nielsen J.C."/>
            <person name="Grijseels S."/>
            <person name="Prigent S."/>
            <person name="Ji B."/>
            <person name="Dainat J."/>
            <person name="Nielsen K.F."/>
            <person name="Frisvad J.C."/>
            <person name="Workman M."/>
            <person name="Nielsen J."/>
        </authorList>
    </citation>
    <scope>NUCLEOTIDE SEQUENCE [LARGE SCALE GENOMIC DNA]</scope>
    <source>
        <strain evidence="3">IBT 14082</strain>
    </source>
</reference>
<keyword evidence="3" id="KW-1185">Reference proteome</keyword>
<feature type="region of interest" description="Disordered" evidence="1">
    <location>
        <begin position="206"/>
        <end position="232"/>
    </location>
</feature>
<gene>
    <name evidence="2" type="ORF">PENFLA_c001G05663</name>
</gene>
<protein>
    <submittedName>
        <fullName evidence="2">Uncharacterized protein</fullName>
    </submittedName>
</protein>
<dbReference type="Gene3D" id="3.40.390.10">
    <property type="entry name" value="Collagenase (Catalytic Domain)"/>
    <property type="match status" value="1"/>
</dbReference>
<accession>A0A1V6U4E6</accession>
<dbReference type="EMBL" id="MLQL01000001">
    <property type="protein sequence ID" value="OQE32763.1"/>
    <property type="molecule type" value="Genomic_DNA"/>
</dbReference>
<feature type="compositionally biased region" description="Acidic residues" evidence="1">
    <location>
        <begin position="215"/>
        <end position="232"/>
    </location>
</feature>
<dbReference type="AlphaFoldDB" id="A0A1V6U4E6"/>
<evidence type="ECO:0000313" key="2">
    <source>
        <dbReference type="EMBL" id="OQE32763.1"/>
    </source>
</evidence>
<dbReference type="OrthoDB" id="4259138at2759"/>
<organism evidence="2 3">
    <name type="scientific">Penicillium flavigenum</name>
    <dbReference type="NCBI Taxonomy" id="254877"/>
    <lineage>
        <taxon>Eukaryota</taxon>
        <taxon>Fungi</taxon>
        <taxon>Dikarya</taxon>
        <taxon>Ascomycota</taxon>
        <taxon>Pezizomycotina</taxon>
        <taxon>Eurotiomycetes</taxon>
        <taxon>Eurotiomycetidae</taxon>
        <taxon>Eurotiales</taxon>
        <taxon>Aspergillaceae</taxon>
        <taxon>Penicillium</taxon>
    </lineage>
</organism>
<dbReference type="GO" id="GO:0008237">
    <property type="term" value="F:metallopeptidase activity"/>
    <property type="evidence" value="ECO:0007669"/>
    <property type="project" value="InterPro"/>
</dbReference>
<dbReference type="Proteomes" id="UP000191342">
    <property type="component" value="Unassembled WGS sequence"/>
</dbReference>
<evidence type="ECO:0000313" key="3">
    <source>
        <dbReference type="Proteomes" id="UP000191342"/>
    </source>
</evidence>
<dbReference type="InterPro" id="IPR024079">
    <property type="entry name" value="MetalloPept_cat_dom_sf"/>
</dbReference>
<sequence>MLKILPLQSMMLLLEYLQEVKNFLDGSSKKNIPWLFCNDKWLEKLQRTDALWDSNRNLVMEMAEDGIMSPIAIEDVKDYLPYLWKNPVTKNKPNGNIPWWSDDLGEYLFDGDYGKKTYCTISNENLAATQDHTVSASTITLCPVSFKNTAASAKLGGKKPTKGLSVEKIVPRSGTFYHELFHLVLGNARTYDITYFWNQQQEFLQTPDDYPPVDPDSDDEDEDGDVNMDEDEDQDLTYVQLIRENPETYLWFSVGYWYFQQTQWSKETNQRWSFHNGAGELVQI</sequence>